<comment type="caution">
    <text evidence="2">The sequence shown here is derived from an EMBL/GenBank/DDBJ whole genome shotgun (WGS) entry which is preliminary data.</text>
</comment>
<dbReference type="EMBL" id="JAATEM010000022">
    <property type="protein sequence ID" value="NJP52098.1"/>
    <property type="molecule type" value="Genomic_DNA"/>
</dbReference>
<feature type="region of interest" description="Disordered" evidence="1">
    <location>
        <begin position="80"/>
        <end position="109"/>
    </location>
</feature>
<proteinExistence type="predicted"/>
<dbReference type="PANTHER" id="PTHR40630">
    <property type="entry name" value="POSSIBLE DNA-BINDING PROTEIN"/>
    <property type="match status" value="1"/>
</dbReference>
<dbReference type="Pfam" id="PF11338">
    <property type="entry name" value="DUF3140"/>
    <property type="match status" value="1"/>
</dbReference>
<evidence type="ECO:0000313" key="3">
    <source>
        <dbReference type="Proteomes" id="UP000730591"/>
    </source>
</evidence>
<gene>
    <name evidence="2" type="ORF">HCJ93_19105</name>
</gene>
<organism evidence="2 3">
    <name type="scientific">Streptomyces composti</name>
    <dbReference type="NCBI Taxonomy" id="2720025"/>
    <lineage>
        <taxon>Bacteria</taxon>
        <taxon>Bacillati</taxon>
        <taxon>Actinomycetota</taxon>
        <taxon>Actinomycetes</taxon>
        <taxon>Kitasatosporales</taxon>
        <taxon>Streptomycetaceae</taxon>
        <taxon>Streptomyces</taxon>
    </lineage>
</organism>
<reference evidence="2 3" key="1">
    <citation type="submission" date="2020-03" db="EMBL/GenBank/DDBJ databases">
        <title>WGS of actinomycetes isolated from Thailand.</title>
        <authorList>
            <person name="Thawai C."/>
        </authorList>
    </citation>
    <scope>NUCLEOTIDE SEQUENCE [LARGE SCALE GENOMIC DNA]</scope>
    <source>
        <strain evidence="2 3">SBST2-5</strain>
    </source>
</reference>
<keyword evidence="3" id="KW-1185">Reference proteome</keyword>
<protein>
    <submittedName>
        <fullName evidence="2">DUF3140 domain-containing protein</fullName>
    </submittedName>
</protein>
<accession>A0ABX1A6L6</accession>
<dbReference type="Proteomes" id="UP000730591">
    <property type="component" value="Unassembled WGS sequence"/>
</dbReference>
<sequence>MADAFELDALWEEFHRVVNMTSTELAARLQVSEAGGHAEAPPPEDEATGLRVLAVLQKRRTDLTEDDAGVMWEVVDAVDAQRGPGHGPAAEDPARRRRLMALGHDPLRA</sequence>
<name>A0ABX1A6L6_9ACTN</name>
<dbReference type="PANTHER" id="PTHR40630:SF1">
    <property type="entry name" value="DNA-BINDING PROTEIN"/>
    <property type="match status" value="1"/>
</dbReference>
<evidence type="ECO:0000256" key="1">
    <source>
        <dbReference type="SAM" id="MobiDB-lite"/>
    </source>
</evidence>
<dbReference type="InterPro" id="IPR021487">
    <property type="entry name" value="DUF3140"/>
</dbReference>
<evidence type="ECO:0000313" key="2">
    <source>
        <dbReference type="EMBL" id="NJP52098.1"/>
    </source>
</evidence>
<dbReference type="RefSeq" id="WP_167996934.1">
    <property type="nucleotide sequence ID" value="NZ_JAATEM010000022.1"/>
</dbReference>